<gene>
    <name evidence="2" type="ORF">BpHYR1_047645</name>
</gene>
<dbReference type="EMBL" id="REGN01002405">
    <property type="protein sequence ID" value="RNA28329.1"/>
    <property type="molecule type" value="Genomic_DNA"/>
</dbReference>
<keyword evidence="1" id="KW-0812">Transmembrane</keyword>
<keyword evidence="1" id="KW-0472">Membrane</keyword>
<sequence>MIFIFRFSGNFIVSCERIITYRIFTTGFLKTGFLHYSPGCLGEKVYEGGWQASTEQQLINRMKLKEFDLNIVKSLMAGVKAKLRKIDHDGIFAFNCCPFTYTSPKSHRIIETFESATLGAVICFYMYSPFCIFVGKLYFYRILNIFIRPQAGDLWSETRCCFAMLFVFSINDLGSLVSKNEPPLTTRLEVHSQVLPRRSYISKSFWGLSPLTGAKP</sequence>
<evidence type="ECO:0000313" key="2">
    <source>
        <dbReference type="EMBL" id="RNA28329.1"/>
    </source>
</evidence>
<feature type="transmembrane region" description="Helical" evidence="1">
    <location>
        <begin position="116"/>
        <end position="139"/>
    </location>
</feature>
<evidence type="ECO:0000313" key="3">
    <source>
        <dbReference type="Proteomes" id="UP000276133"/>
    </source>
</evidence>
<keyword evidence="1" id="KW-1133">Transmembrane helix</keyword>
<reference evidence="2 3" key="1">
    <citation type="journal article" date="2018" name="Sci. Rep.">
        <title>Genomic signatures of local adaptation to the degree of environmental predictability in rotifers.</title>
        <authorList>
            <person name="Franch-Gras L."/>
            <person name="Hahn C."/>
            <person name="Garcia-Roger E.M."/>
            <person name="Carmona M.J."/>
            <person name="Serra M."/>
            <person name="Gomez A."/>
        </authorList>
    </citation>
    <scope>NUCLEOTIDE SEQUENCE [LARGE SCALE GENOMIC DNA]</scope>
    <source>
        <strain evidence="2">HYR1</strain>
    </source>
</reference>
<dbReference type="Proteomes" id="UP000276133">
    <property type="component" value="Unassembled WGS sequence"/>
</dbReference>
<proteinExistence type="predicted"/>
<evidence type="ECO:0000256" key="1">
    <source>
        <dbReference type="SAM" id="Phobius"/>
    </source>
</evidence>
<dbReference type="AlphaFoldDB" id="A0A3M7RY18"/>
<keyword evidence="3" id="KW-1185">Reference proteome</keyword>
<organism evidence="2 3">
    <name type="scientific">Brachionus plicatilis</name>
    <name type="common">Marine rotifer</name>
    <name type="synonym">Brachionus muelleri</name>
    <dbReference type="NCBI Taxonomy" id="10195"/>
    <lineage>
        <taxon>Eukaryota</taxon>
        <taxon>Metazoa</taxon>
        <taxon>Spiralia</taxon>
        <taxon>Gnathifera</taxon>
        <taxon>Rotifera</taxon>
        <taxon>Eurotatoria</taxon>
        <taxon>Monogononta</taxon>
        <taxon>Pseudotrocha</taxon>
        <taxon>Ploima</taxon>
        <taxon>Brachionidae</taxon>
        <taxon>Brachionus</taxon>
    </lineage>
</organism>
<accession>A0A3M7RY18</accession>
<comment type="caution">
    <text evidence="2">The sequence shown here is derived from an EMBL/GenBank/DDBJ whole genome shotgun (WGS) entry which is preliminary data.</text>
</comment>
<protein>
    <submittedName>
        <fullName evidence="2">Uncharacterized protein</fullName>
    </submittedName>
</protein>
<name>A0A3M7RY18_BRAPC</name>